<dbReference type="GeneID" id="8439188"/>
<dbReference type="EMBL" id="CH476615">
    <property type="protein sequence ID" value="EEP77522.1"/>
    <property type="molecule type" value="Genomic_DNA"/>
</dbReference>
<dbReference type="HOGENOM" id="CLU_045406_0_0_1"/>
<feature type="compositionally biased region" description="Basic and acidic residues" evidence="1">
    <location>
        <begin position="301"/>
        <end position="320"/>
    </location>
</feature>
<name>C4JFN7_UNCRE</name>
<accession>C4JFN7</accession>
<feature type="compositionally biased region" description="Basic residues" evidence="1">
    <location>
        <begin position="363"/>
        <end position="375"/>
    </location>
</feature>
<feature type="region of interest" description="Disordered" evidence="1">
    <location>
        <begin position="280"/>
        <end position="375"/>
    </location>
</feature>
<evidence type="ECO:0000313" key="2">
    <source>
        <dbReference type="EMBL" id="EEP77522.1"/>
    </source>
</evidence>
<dbReference type="InParanoid" id="C4JFN7"/>
<dbReference type="VEuPathDB" id="FungiDB:UREG_02371"/>
<reference evidence="3" key="1">
    <citation type="journal article" date="2009" name="Genome Res.">
        <title>Comparative genomic analyses of the human fungal pathogens Coccidioides and their relatives.</title>
        <authorList>
            <person name="Sharpton T.J."/>
            <person name="Stajich J.E."/>
            <person name="Rounsley S.D."/>
            <person name="Gardner M.J."/>
            <person name="Wortman J.R."/>
            <person name="Jordar V.S."/>
            <person name="Maiti R."/>
            <person name="Kodira C.D."/>
            <person name="Neafsey D.E."/>
            <person name="Zeng Q."/>
            <person name="Hung C.-Y."/>
            <person name="McMahan C."/>
            <person name="Muszewska A."/>
            <person name="Grynberg M."/>
            <person name="Mandel M.A."/>
            <person name="Kellner E.M."/>
            <person name="Barker B.M."/>
            <person name="Galgiani J.N."/>
            <person name="Orbach M.J."/>
            <person name="Kirkland T.N."/>
            <person name="Cole G.T."/>
            <person name="Henn M.R."/>
            <person name="Birren B.W."/>
            <person name="Taylor J.W."/>
        </authorList>
    </citation>
    <scope>NUCLEOTIDE SEQUENCE [LARGE SCALE GENOMIC DNA]</scope>
    <source>
        <strain evidence="3">UAMH 1704</strain>
    </source>
</reference>
<dbReference type="Proteomes" id="UP000002058">
    <property type="component" value="Unassembled WGS sequence"/>
</dbReference>
<dbReference type="eggNOG" id="ENOG502SP1S">
    <property type="taxonomic scope" value="Eukaryota"/>
</dbReference>
<dbReference type="OrthoDB" id="4202916at2759"/>
<dbReference type="RefSeq" id="XP_002542855.1">
    <property type="nucleotide sequence ID" value="XM_002542809.1"/>
</dbReference>
<keyword evidence="3" id="KW-1185">Reference proteome</keyword>
<sequence length="375" mass="42262">MSDSPRFSLRFNSAEISRVFDFGRNTRTRTVSIGSSSYNLLQAETNESRELFRDDTRYADGSAKPIMSFRGGTSWRHLDTERESLSLDLFWSSHKENPFRPDIMPMMELAPLCNFRNLRSLKLTGMLQSYQLLIWQTVWLSHGLEELHLEMALEPCIRHTFCGSWPKIRGKWFPRTAVTARGLYYGKNGRGELQRRVGFGEYLDKHAIGNAKEAAAAVGATPDKLPVVKLTLMGFVVDSDPFFLWFNPHRLRSIEFKDHCVDAGFALPVQMSEHVVVSWPRQDNPGEPMWARRVTPGEIQLIDRKRTANKGDKGKEKAGADEQAASKPGQGKRSGKATVSQPEDAPSGQPARRSGGGGLLHIGGRRFLRKKKNTD</sequence>
<evidence type="ECO:0000313" key="3">
    <source>
        <dbReference type="Proteomes" id="UP000002058"/>
    </source>
</evidence>
<organism evidence="2 3">
    <name type="scientific">Uncinocarpus reesii (strain UAMH 1704)</name>
    <dbReference type="NCBI Taxonomy" id="336963"/>
    <lineage>
        <taxon>Eukaryota</taxon>
        <taxon>Fungi</taxon>
        <taxon>Dikarya</taxon>
        <taxon>Ascomycota</taxon>
        <taxon>Pezizomycotina</taxon>
        <taxon>Eurotiomycetes</taxon>
        <taxon>Eurotiomycetidae</taxon>
        <taxon>Onygenales</taxon>
        <taxon>Onygenaceae</taxon>
        <taxon>Uncinocarpus</taxon>
    </lineage>
</organism>
<dbReference type="AlphaFoldDB" id="C4JFN7"/>
<dbReference type="KEGG" id="ure:UREG_02371"/>
<protein>
    <submittedName>
        <fullName evidence="2">Uncharacterized protein</fullName>
    </submittedName>
</protein>
<gene>
    <name evidence="2" type="ORF">UREG_02371</name>
</gene>
<proteinExistence type="predicted"/>
<dbReference type="OMA" id="WFPRTAV"/>
<evidence type="ECO:0000256" key="1">
    <source>
        <dbReference type="SAM" id="MobiDB-lite"/>
    </source>
</evidence>